<dbReference type="Gene3D" id="3.30.70.1060">
    <property type="entry name" value="Dimeric alpha+beta barrel"/>
    <property type="match status" value="1"/>
</dbReference>
<feature type="domain" description="Muconolactone isomerase" evidence="1">
    <location>
        <begin position="27"/>
        <end position="82"/>
    </location>
</feature>
<gene>
    <name evidence="2" type="ORF">EWM59_15430</name>
</gene>
<keyword evidence="3" id="KW-1185">Reference proteome</keyword>
<organism evidence="2 3">
    <name type="scientific">Emticicia agri</name>
    <dbReference type="NCBI Taxonomy" id="2492393"/>
    <lineage>
        <taxon>Bacteria</taxon>
        <taxon>Pseudomonadati</taxon>
        <taxon>Bacteroidota</taxon>
        <taxon>Cytophagia</taxon>
        <taxon>Cytophagales</taxon>
        <taxon>Leadbetterellaceae</taxon>
        <taxon>Emticicia</taxon>
    </lineage>
</organism>
<dbReference type="Pfam" id="PF02426">
    <property type="entry name" value="MIase"/>
    <property type="match status" value="1"/>
</dbReference>
<comment type="caution">
    <text evidence="2">The sequence shown here is derived from an EMBL/GenBank/DDBJ whole genome shotgun (WGS) entry which is preliminary data.</text>
</comment>
<reference evidence="2 3" key="1">
    <citation type="submission" date="2019-02" db="EMBL/GenBank/DDBJ databases">
        <title>Bacterial novel species Emticicia sp. 17J42-9 isolated from soil.</title>
        <authorList>
            <person name="Jung H.-Y."/>
        </authorList>
    </citation>
    <scope>NUCLEOTIDE SEQUENCE [LARGE SCALE GENOMIC DNA]</scope>
    <source>
        <strain evidence="2 3">17J42-9</strain>
    </source>
</reference>
<dbReference type="Proteomes" id="UP000293162">
    <property type="component" value="Unassembled WGS sequence"/>
</dbReference>
<evidence type="ECO:0000313" key="3">
    <source>
        <dbReference type="Proteomes" id="UP000293162"/>
    </source>
</evidence>
<dbReference type="EMBL" id="SEWF01000022">
    <property type="protein sequence ID" value="RYU94723.1"/>
    <property type="molecule type" value="Genomic_DNA"/>
</dbReference>
<evidence type="ECO:0000259" key="1">
    <source>
        <dbReference type="Pfam" id="PF02426"/>
    </source>
</evidence>
<dbReference type="AlphaFoldDB" id="A0A4Q5LYW4"/>
<evidence type="ECO:0000313" key="2">
    <source>
        <dbReference type="EMBL" id="RYU94723.1"/>
    </source>
</evidence>
<name>A0A4Q5LYW4_9BACT</name>
<accession>A0A4Q5LYW4</accession>
<dbReference type="InterPro" id="IPR026029">
    <property type="entry name" value="MLI_dom"/>
</dbReference>
<proteinExistence type="predicted"/>
<protein>
    <recommendedName>
        <fullName evidence="1">Muconolactone isomerase domain-containing protein</fullName>
    </recommendedName>
</protein>
<dbReference type="RefSeq" id="WP_130022130.1">
    <property type="nucleotide sequence ID" value="NZ_SEWF01000022.1"/>
</dbReference>
<sequence length="98" mass="11429">MTQFMVEFDLPVPFPEGFIAKIPYQRIAVNQLLEEGKMYSYALSSDRSRLWCIINAQDELEVMDIIAEFPLIDYMRPNITELMFNNSVVMKVPTFSLN</sequence>
<dbReference type="OrthoDB" id="674301at2"/>